<comment type="caution">
    <text evidence="1">The sequence shown here is derived from an EMBL/GenBank/DDBJ whole genome shotgun (WGS) entry which is preliminary data.</text>
</comment>
<organism evidence="1 2">
    <name type="scientific">Gaetbulibacter jejuensis</name>
    <dbReference type="NCBI Taxonomy" id="584607"/>
    <lineage>
        <taxon>Bacteria</taxon>
        <taxon>Pseudomonadati</taxon>
        <taxon>Bacteroidota</taxon>
        <taxon>Flavobacteriia</taxon>
        <taxon>Flavobacteriales</taxon>
        <taxon>Flavobacteriaceae</taxon>
        <taxon>Gaetbulibacter</taxon>
    </lineage>
</organism>
<protein>
    <submittedName>
        <fullName evidence="1">Uncharacterized protein</fullName>
    </submittedName>
</protein>
<dbReference type="Proteomes" id="UP001500736">
    <property type="component" value="Unassembled WGS sequence"/>
</dbReference>
<keyword evidence="2" id="KW-1185">Reference proteome</keyword>
<evidence type="ECO:0000313" key="1">
    <source>
        <dbReference type="EMBL" id="GAA0748226.1"/>
    </source>
</evidence>
<accession>A0ABN1JWS3</accession>
<gene>
    <name evidence="1" type="ORF">GCM10009431_26540</name>
</gene>
<evidence type="ECO:0000313" key="2">
    <source>
        <dbReference type="Proteomes" id="UP001500736"/>
    </source>
</evidence>
<proteinExistence type="predicted"/>
<dbReference type="EMBL" id="BAAAGF010000004">
    <property type="protein sequence ID" value="GAA0748226.1"/>
    <property type="molecule type" value="Genomic_DNA"/>
</dbReference>
<reference evidence="1 2" key="1">
    <citation type="journal article" date="2019" name="Int. J. Syst. Evol. Microbiol.">
        <title>The Global Catalogue of Microorganisms (GCM) 10K type strain sequencing project: providing services to taxonomists for standard genome sequencing and annotation.</title>
        <authorList>
            <consortium name="The Broad Institute Genomics Platform"/>
            <consortium name="The Broad Institute Genome Sequencing Center for Infectious Disease"/>
            <person name="Wu L."/>
            <person name="Ma J."/>
        </authorList>
    </citation>
    <scope>NUCLEOTIDE SEQUENCE [LARGE SCALE GENOMIC DNA]</scope>
    <source>
        <strain evidence="1 2">JCM 15976</strain>
    </source>
</reference>
<sequence>MNTSTSFFEYLHLNIKETKNINMNKKVQEVLDSAESIGSVKASPFFKEGVMRQIHNVSNEKELVLWSWFTPKLQLVTLTCVIVLNIVAYTKLKEITYNENVNSFAESYGLLENNESSILN</sequence>
<name>A0ABN1JWS3_9FLAO</name>